<dbReference type="EMBL" id="FQWL01000001">
    <property type="protein sequence ID" value="SHG19979.1"/>
    <property type="molecule type" value="Genomic_DNA"/>
</dbReference>
<dbReference type="OrthoDB" id="1143855at2"/>
<sequence>MARILLYCLVFFLIGCVEHAISKSDLRHLNGYWEIKKVEFPDGQTKNYGMNPSIDFIQFDGDQGFLKKLQPKFDGSYQTSNNAEAFTLVASNQGYRLRFEQDSDSREEILVQLDSLTFSIQNEEGLKYTYTRFQPIQIPK</sequence>
<proteinExistence type="predicted"/>
<protein>
    <recommendedName>
        <fullName evidence="1">Lipocalin-like domain-containing protein</fullName>
    </recommendedName>
</protein>
<gene>
    <name evidence="2" type="ORF">SAMN04488116_0231</name>
</gene>
<keyword evidence="3" id="KW-1185">Reference proteome</keyword>
<accession>A0A1M5HVP7</accession>
<dbReference type="Pfam" id="PF13648">
    <property type="entry name" value="Lipocalin_4"/>
    <property type="match status" value="1"/>
</dbReference>
<dbReference type="PROSITE" id="PS51257">
    <property type="entry name" value="PROKAR_LIPOPROTEIN"/>
    <property type="match status" value="1"/>
</dbReference>
<evidence type="ECO:0000313" key="3">
    <source>
        <dbReference type="Proteomes" id="UP000184532"/>
    </source>
</evidence>
<feature type="domain" description="Lipocalin-like" evidence="1">
    <location>
        <begin position="29"/>
        <end position="110"/>
    </location>
</feature>
<dbReference type="Proteomes" id="UP000184532">
    <property type="component" value="Unassembled WGS sequence"/>
</dbReference>
<dbReference type="RefSeq" id="WP_073176084.1">
    <property type="nucleotide sequence ID" value="NZ_FQWL01000001.1"/>
</dbReference>
<dbReference type="AlphaFoldDB" id="A0A1M5HVP7"/>
<dbReference type="InterPro" id="IPR024311">
    <property type="entry name" value="Lipocalin-like"/>
</dbReference>
<evidence type="ECO:0000259" key="1">
    <source>
        <dbReference type="Pfam" id="PF13648"/>
    </source>
</evidence>
<name>A0A1M5HVP7_9FLAO</name>
<organism evidence="2 3">
    <name type="scientific">Flagellimonas flava</name>
    <dbReference type="NCBI Taxonomy" id="570519"/>
    <lineage>
        <taxon>Bacteria</taxon>
        <taxon>Pseudomonadati</taxon>
        <taxon>Bacteroidota</taxon>
        <taxon>Flavobacteriia</taxon>
        <taxon>Flavobacteriales</taxon>
        <taxon>Flavobacteriaceae</taxon>
        <taxon>Flagellimonas</taxon>
    </lineage>
</organism>
<evidence type="ECO:0000313" key="2">
    <source>
        <dbReference type="EMBL" id="SHG19979.1"/>
    </source>
</evidence>
<dbReference type="STRING" id="570519.SAMN04488116_0231"/>
<reference evidence="3" key="1">
    <citation type="submission" date="2016-11" db="EMBL/GenBank/DDBJ databases">
        <authorList>
            <person name="Varghese N."/>
            <person name="Submissions S."/>
        </authorList>
    </citation>
    <scope>NUCLEOTIDE SEQUENCE [LARGE SCALE GENOMIC DNA]</scope>
    <source>
        <strain evidence="3">DSM 22638</strain>
    </source>
</reference>